<dbReference type="EMBL" id="VIIS01002025">
    <property type="protein sequence ID" value="KAF0289556.1"/>
    <property type="molecule type" value="Genomic_DNA"/>
</dbReference>
<sequence length="1009" mass="108906">MTCMSDDDCPGSKICCQKDCERVCMEPGEDVPKPGHCPSRFAFGPCVHECGQDGECPGSTKCCSTGCGKICSSPYLAKPGSCPVPSLGRGASCSIECSIDDQCPGEHKCCSTGCGRACVPPSGEHICPRGTTFYNKCNKCTCSDVHEPVSCESNICARAEKPGYCPARSDHPLLKQTGCGVRCYDDEDCEGEDKCCDVAGCGNICTPAAKQRPGICPVAEGNDPCGEWCEVDSDCPGAGKCCQTGCGKICKAADEPGFCPAQLETPNCFFRDDQCVSSSDCGGGQKCCDTPCGRKCTKPVGEKPMLCPNKDKLTLKSGHFCDSDHECPHELKCCKNSQGDKGCTQPKPKTTCAETVCDDDASCLQKQDKAVCVPHTKVGHCPLIATALRPCKRARVLCETDDDCAGGDICCTAGCVRRCVTPLRTDCASVGASLCRTAGYVCQDTANGAVCVEDIYTCDHKRCPAGYVCHESFTGARCVKERQTCETKICAPDEDCYEEEDGAICIQGDFPLREDPPCRPRPLTPAHRAVASAGLSCYRPETRVEDLCKYDSECPKQQRCCNVGCANVCLDPVFRKTCDDFDFQCPEGYACIDDPEKIKDAYCVNTTNKVGRCPAPELWSPSSRKLRPGVFVRLPVPGRRAVLLQRLRTGLRGARPAQTLRGPQLRRGLHLPPRDGRCPRWTPGQYKKCGEDECQYDEQCPDGEKCCNNGCANVCVGADTRKLCSDIECPTGTACIENPTGDAQCFDTAEKDGLCPRVSNDTQPRGGCQDTCKYDSQCDDNSKCCFNGCAYVCLRPRKPDCDQIKCKVGYKCTEDRSGNPICSPIPCKQDGEIIDIECNSCTCIQGYLLCSQEECPPVKPGFCPKITKGYKGKCVEDCDSDYNCDGEHKCCSTGCGHTCQKPVSEIVHPCKTVRFRCGDATRCAATRGLCQPGKTCPLSPLCVSTRAPFCESCPPGKVCVLQKRSCPNGGSCHRQPICIQLYSDDTIFEEDEELEQVVVAKQTAGRKTG</sequence>
<dbReference type="Proteomes" id="UP000440578">
    <property type="component" value="Unassembled WGS sequence"/>
</dbReference>
<keyword evidence="2" id="KW-1015">Disulfide bond</keyword>
<comment type="caution">
    <text evidence="4">The sequence shown here is derived from an EMBL/GenBank/DDBJ whole genome shotgun (WGS) entry which is preliminary data.</text>
</comment>
<evidence type="ECO:0000256" key="2">
    <source>
        <dbReference type="ARBA" id="ARBA00023157"/>
    </source>
</evidence>
<feature type="domain" description="WAP" evidence="3">
    <location>
        <begin position="856"/>
        <end position="903"/>
    </location>
</feature>
<dbReference type="InterPro" id="IPR008197">
    <property type="entry name" value="WAP_dom"/>
</dbReference>
<reference evidence="4 5" key="1">
    <citation type="submission" date="2019-07" db="EMBL/GenBank/DDBJ databases">
        <title>Draft genome assembly of a fouling barnacle, Amphibalanus amphitrite (Darwin, 1854): The first reference genome for Thecostraca.</title>
        <authorList>
            <person name="Kim W."/>
        </authorList>
    </citation>
    <scope>NUCLEOTIDE SEQUENCE [LARGE SCALE GENOMIC DNA]</scope>
    <source>
        <strain evidence="4">SNU_AA5</strain>
        <tissue evidence="4">Soma without cirri and trophi</tissue>
    </source>
</reference>
<keyword evidence="5" id="KW-1185">Reference proteome</keyword>
<name>A0A6A4V4I9_AMPAM</name>
<dbReference type="CDD" id="cd00199">
    <property type="entry name" value="WAP"/>
    <property type="match status" value="2"/>
</dbReference>
<dbReference type="GO" id="GO:0045087">
    <property type="term" value="P:innate immune response"/>
    <property type="evidence" value="ECO:0007669"/>
    <property type="project" value="TreeGrafter"/>
</dbReference>
<dbReference type="OrthoDB" id="4405280at2759"/>
<dbReference type="PANTHER" id="PTHR19441">
    <property type="entry name" value="WHEY ACDIC PROTEIN WAP"/>
    <property type="match status" value="1"/>
</dbReference>
<dbReference type="AlphaFoldDB" id="A0A6A4V4I9"/>
<feature type="domain" description="WAP" evidence="3">
    <location>
        <begin position="158"/>
        <end position="208"/>
    </location>
</feature>
<gene>
    <name evidence="4" type="primary">WAP_1</name>
    <name evidence="4" type="ORF">FJT64_012204</name>
</gene>
<feature type="domain" description="WAP" evidence="3">
    <location>
        <begin position="671"/>
        <end position="719"/>
    </location>
</feature>
<protein>
    <submittedName>
        <fullName evidence="4">Whey acidic protein</fullName>
    </submittedName>
</protein>
<dbReference type="SMART" id="SM00217">
    <property type="entry name" value="WAP"/>
    <property type="match status" value="11"/>
</dbReference>
<dbReference type="SUPFAM" id="SSF57256">
    <property type="entry name" value="Elafin-like"/>
    <property type="match status" value="10"/>
</dbReference>
<feature type="domain" description="WAP" evidence="3">
    <location>
        <begin position="30"/>
        <end position="74"/>
    </location>
</feature>
<dbReference type="GO" id="GO:0005615">
    <property type="term" value="C:extracellular space"/>
    <property type="evidence" value="ECO:0007669"/>
    <property type="project" value="TreeGrafter"/>
</dbReference>
<accession>A0A6A4V4I9</accession>
<feature type="domain" description="WAP" evidence="3">
    <location>
        <begin position="209"/>
        <end position="254"/>
    </location>
</feature>
<dbReference type="Pfam" id="PF00095">
    <property type="entry name" value="WAP"/>
    <property type="match status" value="12"/>
</dbReference>
<dbReference type="Gene3D" id="4.10.75.10">
    <property type="entry name" value="Elafin-like"/>
    <property type="match status" value="11"/>
</dbReference>
<feature type="domain" description="WAP" evidence="3">
    <location>
        <begin position="374"/>
        <end position="423"/>
    </location>
</feature>
<dbReference type="PROSITE" id="PS51390">
    <property type="entry name" value="WAP"/>
    <property type="match status" value="10"/>
</dbReference>
<evidence type="ECO:0000313" key="4">
    <source>
        <dbReference type="EMBL" id="KAF0289556.1"/>
    </source>
</evidence>
<dbReference type="PANTHER" id="PTHR19441:SF30">
    <property type="entry name" value="ELAFIN"/>
    <property type="match status" value="1"/>
</dbReference>
<dbReference type="InterPro" id="IPR036645">
    <property type="entry name" value="Elafin-like_sf"/>
</dbReference>
<evidence type="ECO:0000256" key="1">
    <source>
        <dbReference type="ARBA" id="ARBA00022729"/>
    </source>
</evidence>
<dbReference type="SMART" id="SM00274">
    <property type="entry name" value="FOLN"/>
    <property type="match status" value="6"/>
</dbReference>
<dbReference type="InterPro" id="IPR003645">
    <property type="entry name" value="Fol_N"/>
</dbReference>
<feature type="domain" description="WAP" evidence="3">
    <location>
        <begin position="748"/>
        <end position="797"/>
    </location>
</feature>
<dbReference type="InterPro" id="IPR050514">
    <property type="entry name" value="WAP_four-disulfide_core"/>
</dbReference>
<proteinExistence type="predicted"/>
<dbReference type="PRINTS" id="PR00003">
    <property type="entry name" value="4DISULPHCORE"/>
</dbReference>
<keyword evidence="1" id="KW-0732">Signal</keyword>
<feature type="domain" description="WAP" evidence="3">
    <location>
        <begin position="256"/>
        <end position="300"/>
    </location>
</feature>
<dbReference type="GO" id="GO:0019731">
    <property type="term" value="P:antibacterial humoral response"/>
    <property type="evidence" value="ECO:0007669"/>
    <property type="project" value="TreeGrafter"/>
</dbReference>
<evidence type="ECO:0000259" key="3">
    <source>
        <dbReference type="PROSITE" id="PS51390"/>
    </source>
</evidence>
<dbReference type="GO" id="GO:0004867">
    <property type="term" value="F:serine-type endopeptidase inhibitor activity"/>
    <property type="evidence" value="ECO:0007669"/>
    <property type="project" value="TreeGrafter"/>
</dbReference>
<organism evidence="4 5">
    <name type="scientific">Amphibalanus amphitrite</name>
    <name type="common">Striped barnacle</name>
    <name type="synonym">Balanus amphitrite</name>
    <dbReference type="NCBI Taxonomy" id="1232801"/>
    <lineage>
        <taxon>Eukaryota</taxon>
        <taxon>Metazoa</taxon>
        <taxon>Ecdysozoa</taxon>
        <taxon>Arthropoda</taxon>
        <taxon>Crustacea</taxon>
        <taxon>Multicrustacea</taxon>
        <taxon>Cirripedia</taxon>
        <taxon>Thoracica</taxon>
        <taxon>Thoracicalcarea</taxon>
        <taxon>Balanomorpha</taxon>
        <taxon>Balanoidea</taxon>
        <taxon>Balanidae</taxon>
        <taxon>Amphibalaninae</taxon>
        <taxon>Amphibalanus</taxon>
    </lineage>
</organism>
<evidence type="ECO:0000313" key="5">
    <source>
        <dbReference type="Proteomes" id="UP000440578"/>
    </source>
</evidence>
<feature type="domain" description="WAP" evidence="3">
    <location>
        <begin position="529"/>
        <end position="573"/>
    </location>
</feature>
<feature type="domain" description="WAP" evidence="3">
    <location>
        <begin position="75"/>
        <end position="122"/>
    </location>
</feature>